<dbReference type="EMBL" id="DF836602">
    <property type="protein sequence ID" value="GAN10028.1"/>
    <property type="molecule type" value="Genomic_DNA"/>
</dbReference>
<dbReference type="AlphaFoldDB" id="A0A0C9N613"/>
<name>A0A0C9N613_9FUNG</name>
<reference evidence="1" key="1">
    <citation type="submission" date="2014-09" db="EMBL/GenBank/DDBJ databases">
        <title>Draft genome sequence of an oleaginous Mucoromycotina fungus Mucor ambiguus NBRC6742.</title>
        <authorList>
            <person name="Takeda I."/>
            <person name="Yamane N."/>
            <person name="Morita T."/>
            <person name="Tamano K."/>
            <person name="Machida M."/>
            <person name="Baker S."/>
            <person name="Koike H."/>
        </authorList>
    </citation>
    <scope>NUCLEOTIDE SEQUENCE</scope>
    <source>
        <strain evidence="1">NBRC 6742</strain>
    </source>
</reference>
<keyword evidence="2" id="KW-1185">Reference proteome</keyword>
<accession>A0A0C9N613</accession>
<organism evidence="1">
    <name type="scientific">Mucor ambiguus</name>
    <dbReference type="NCBI Taxonomy" id="91626"/>
    <lineage>
        <taxon>Eukaryota</taxon>
        <taxon>Fungi</taxon>
        <taxon>Fungi incertae sedis</taxon>
        <taxon>Mucoromycota</taxon>
        <taxon>Mucoromycotina</taxon>
        <taxon>Mucoromycetes</taxon>
        <taxon>Mucorales</taxon>
        <taxon>Mucorineae</taxon>
        <taxon>Mucoraceae</taxon>
        <taxon>Mucor</taxon>
    </lineage>
</organism>
<protein>
    <submittedName>
        <fullName evidence="1">Uncharacterized protein</fullName>
    </submittedName>
</protein>
<proteinExistence type="predicted"/>
<dbReference type="STRING" id="91626.A0A0C9N613"/>
<dbReference type="Proteomes" id="UP000053815">
    <property type="component" value="Unassembled WGS sequence"/>
</dbReference>
<gene>
    <name evidence="1" type="ORF">MAM1_0313c09562</name>
</gene>
<evidence type="ECO:0000313" key="2">
    <source>
        <dbReference type="Proteomes" id="UP000053815"/>
    </source>
</evidence>
<sequence>MGGVTKRLDHIMVGHPLKDLCFDSDIKHVSSVWTDRALLTTKLRLPINNTGKGLWRTRTKPAHVFLEHNCFPESLTFKARANSYSSAPLPTISTAVCINTIQFVSLLPAIFLVNPVGPKPLLVNGGGVDLSPHYCHKLLHQDIIAPLMSNT</sequence>
<evidence type="ECO:0000313" key="1">
    <source>
        <dbReference type="EMBL" id="GAN10028.1"/>
    </source>
</evidence>